<dbReference type="EMBL" id="CAICTM010000178">
    <property type="protein sequence ID" value="CAB9503882.1"/>
    <property type="molecule type" value="Genomic_DNA"/>
</dbReference>
<feature type="coiled-coil region" evidence="3">
    <location>
        <begin position="121"/>
        <end position="148"/>
    </location>
</feature>
<gene>
    <name evidence="4" type="ORF">SEMRO_179_G078360.1</name>
</gene>
<evidence type="ECO:0000256" key="3">
    <source>
        <dbReference type="SAM" id="Coils"/>
    </source>
</evidence>
<keyword evidence="3" id="KW-0175">Coiled coil</keyword>
<organism evidence="4 5">
    <name type="scientific">Seminavis robusta</name>
    <dbReference type="NCBI Taxonomy" id="568900"/>
    <lineage>
        <taxon>Eukaryota</taxon>
        <taxon>Sar</taxon>
        <taxon>Stramenopiles</taxon>
        <taxon>Ochrophyta</taxon>
        <taxon>Bacillariophyta</taxon>
        <taxon>Bacillariophyceae</taxon>
        <taxon>Bacillariophycidae</taxon>
        <taxon>Naviculales</taxon>
        <taxon>Naviculaceae</taxon>
        <taxon>Seminavis</taxon>
    </lineage>
</organism>
<dbReference type="PANTHER" id="PTHR24126:SF14">
    <property type="entry name" value="ANK_REP_REGION DOMAIN-CONTAINING PROTEIN"/>
    <property type="match status" value="1"/>
</dbReference>
<dbReference type="OrthoDB" id="47198at2759"/>
<evidence type="ECO:0000256" key="1">
    <source>
        <dbReference type="ARBA" id="ARBA00022737"/>
    </source>
</evidence>
<sequence>MASFGLQRPSAAAAAVPEQLIEAGTPWIAAADGKLSLLQTSLQRLQLPVTAADETGYTLLQAAASYGQLPVLQWILSQIHADPNGINAVDHEGDSALHYAGTAEAARMLVEVGRINVGLVNRQGKTALQQKQEELQQLLDDEDEDSDSEDVESLKKQVEFLTQLQQ</sequence>
<proteinExistence type="predicted"/>
<dbReference type="SUPFAM" id="SSF48403">
    <property type="entry name" value="Ankyrin repeat"/>
    <property type="match status" value="1"/>
</dbReference>
<keyword evidence="1" id="KW-0677">Repeat</keyword>
<keyword evidence="2" id="KW-0040">ANK repeat</keyword>
<reference evidence="4" key="1">
    <citation type="submission" date="2020-06" db="EMBL/GenBank/DDBJ databases">
        <authorList>
            <consortium name="Plant Systems Biology data submission"/>
        </authorList>
    </citation>
    <scope>NUCLEOTIDE SEQUENCE</scope>
    <source>
        <strain evidence="4">D6</strain>
    </source>
</reference>
<dbReference type="PANTHER" id="PTHR24126">
    <property type="entry name" value="ANKYRIN REPEAT, PH AND SEC7 DOMAIN CONTAINING PROTEIN SECG-RELATED"/>
    <property type="match status" value="1"/>
</dbReference>
<protein>
    <submittedName>
        <fullName evidence="4">Ankyrin Repeat</fullName>
    </submittedName>
</protein>
<dbReference type="Proteomes" id="UP001153069">
    <property type="component" value="Unassembled WGS sequence"/>
</dbReference>
<keyword evidence="5" id="KW-1185">Reference proteome</keyword>
<dbReference type="AlphaFoldDB" id="A0A9N8DIP2"/>
<name>A0A9N8DIP2_9STRA</name>
<evidence type="ECO:0000313" key="5">
    <source>
        <dbReference type="Proteomes" id="UP001153069"/>
    </source>
</evidence>
<comment type="caution">
    <text evidence="4">The sequence shown here is derived from an EMBL/GenBank/DDBJ whole genome shotgun (WGS) entry which is preliminary data.</text>
</comment>
<dbReference type="Pfam" id="PF12796">
    <property type="entry name" value="Ank_2"/>
    <property type="match status" value="1"/>
</dbReference>
<evidence type="ECO:0000313" key="4">
    <source>
        <dbReference type="EMBL" id="CAB9503882.1"/>
    </source>
</evidence>
<evidence type="ECO:0000256" key="2">
    <source>
        <dbReference type="ARBA" id="ARBA00023043"/>
    </source>
</evidence>
<dbReference type="Gene3D" id="1.25.40.20">
    <property type="entry name" value="Ankyrin repeat-containing domain"/>
    <property type="match status" value="1"/>
</dbReference>
<dbReference type="InterPro" id="IPR036770">
    <property type="entry name" value="Ankyrin_rpt-contain_sf"/>
</dbReference>
<accession>A0A9N8DIP2</accession>
<dbReference type="InterPro" id="IPR002110">
    <property type="entry name" value="Ankyrin_rpt"/>
</dbReference>